<reference evidence="3 4" key="2">
    <citation type="submission" date="2013-09" db="EMBL/GenBank/DDBJ databases">
        <title>Whole genome comparison of six Crocosphaera watsonii strains with differing phenotypes.</title>
        <authorList>
            <person name="Bench S.R."/>
            <person name="Heller P."/>
            <person name="Frank I."/>
            <person name="Arciniega M."/>
            <person name="Shilova I.N."/>
            <person name="Zehr J.P."/>
        </authorList>
    </citation>
    <scope>NUCLEOTIDE SEQUENCE [LARGE SCALE GENOMIC DNA]</scope>
    <source>
        <strain evidence="3 4">WH 0402</strain>
    </source>
</reference>
<organism evidence="3 4">
    <name type="scientific">Crocosphaera watsonii WH 0402</name>
    <dbReference type="NCBI Taxonomy" id="1284629"/>
    <lineage>
        <taxon>Bacteria</taxon>
        <taxon>Bacillati</taxon>
        <taxon>Cyanobacteriota</taxon>
        <taxon>Cyanophyceae</taxon>
        <taxon>Oscillatoriophycideae</taxon>
        <taxon>Chroococcales</taxon>
        <taxon>Aphanothecaceae</taxon>
        <taxon>Crocosphaera</taxon>
    </lineage>
</organism>
<name>T2K0M3_CROWT</name>
<evidence type="ECO:0000259" key="2">
    <source>
        <dbReference type="Pfam" id="PF13205"/>
    </source>
</evidence>
<evidence type="ECO:0000313" key="4">
    <source>
        <dbReference type="Proteomes" id="UP000018130"/>
    </source>
</evidence>
<feature type="domain" description="SbsA Ig-like" evidence="2">
    <location>
        <begin position="61"/>
        <end position="109"/>
    </location>
</feature>
<dbReference type="Pfam" id="PF13205">
    <property type="entry name" value="Big_5"/>
    <property type="match status" value="1"/>
</dbReference>
<dbReference type="Proteomes" id="UP000018130">
    <property type="component" value="Unassembled WGS sequence"/>
</dbReference>
<gene>
    <name evidence="3" type="ORF">CWATWH0402_4993</name>
</gene>
<dbReference type="EMBL" id="CAQN01001234">
    <property type="protein sequence ID" value="CCQ70552.1"/>
    <property type="molecule type" value="Genomic_DNA"/>
</dbReference>
<reference evidence="3 4" key="1">
    <citation type="submission" date="2013-01" db="EMBL/GenBank/DDBJ databases">
        <authorList>
            <person name="Bench S."/>
        </authorList>
    </citation>
    <scope>NUCLEOTIDE SEQUENCE [LARGE SCALE GENOMIC DNA]</scope>
    <source>
        <strain evidence="3 4">WH 0402</strain>
    </source>
</reference>
<keyword evidence="1" id="KW-0732">Signal</keyword>
<accession>T2K0M3</accession>
<comment type="caution">
    <text evidence="3">The sequence shown here is derived from an EMBL/GenBank/DDBJ whole genome shotgun (WGS) entry which is preliminary data.</text>
</comment>
<dbReference type="AlphaFoldDB" id="T2K0M3"/>
<sequence>MSYRFDQGELIEVTVDENGNFDQRFDVTGLSFDEHSLTLIATDEAGNITEETVNVTVQELTSLRVTGTTPLDGATEIGSTFRPQVFFSEPIDTSTLNENNFYASFAGQKLAANIVPGEDGTFAWLFLKKPCLMRPSFKSRWMVQPLPTWRVLA</sequence>
<dbReference type="InterPro" id="IPR032812">
    <property type="entry name" value="SbsA_Ig"/>
</dbReference>
<proteinExistence type="predicted"/>
<evidence type="ECO:0000313" key="3">
    <source>
        <dbReference type="EMBL" id="CCQ70552.1"/>
    </source>
</evidence>
<protein>
    <recommendedName>
        <fullName evidence="2">SbsA Ig-like domain-containing protein</fullName>
    </recommendedName>
</protein>
<dbReference type="InterPro" id="IPR013783">
    <property type="entry name" value="Ig-like_fold"/>
</dbReference>
<evidence type="ECO:0000256" key="1">
    <source>
        <dbReference type="ARBA" id="ARBA00022729"/>
    </source>
</evidence>
<dbReference type="Gene3D" id="2.60.40.10">
    <property type="entry name" value="Immunoglobulins"/>
    <property type="match status" value="1"/>
</dbReference>